<dbReference type="Proteomes" id="UP000515847">
    <property type="component" value="Chromosome"/>
</dbReference>
<dbReference type="RefSeq" id="WP_034422907.1">
    <property type="nucleotide sequence ID" value="NZ_CP045798.1"/>
</dbReference>
<dbReference type="AlphaFoldDB" id="A0A7G6DZ21"/>
<accession>A0A7G6DZ21</accession>
<keyword evidence="2" id="KW-1185">Reference proteome</keyword>
<evidence type="ECO:0000313" key="2">
    <source>
        <dbReference type="Proteomes" id="UP000515847"/>
    </source>
</evidence>
<dbReference type="KEGG" id="tfr:BR63_01285"/>
<gene>
    <name evidence="1" type="ORF">BR63_01285</name>
</gene>
<proteinExistence type="predicted"/>
<sequence length="126" mass="14757">MDNEKFQELVLLQLAQLQKSIQSIESNTQKNTQSIDMVAQETMSLQNGLNEVKTSVVRIENELLDKVRVLFDANSLQMDYFESLKDGQARIEQQVSSISRRLLDYDYKIDTYERELRLIRAEKKPK</sequence>
<evidence type="ECO:0000313" key="1">
    <source>
        <dbReference type="EMBL" id="QNB45075.1"/>
    </source>
</evidence>
<name>A0A7G6DZ21_THEFR</name>
<organism evidence="1 2">
    <name type="scientific">Thermanaerosceptrum fracticalcis</name>
    <dbReference type="NCBI Taxonomy" id="1712410"/>
    <lineage>
        <taxon>Bacteria</taxon>
        <taxon>Bacillati</taxon>
        <taxon>Bacillota</taxon>
        <taxon>Clostridia</taxon>
        <taxon>Eubacteriales</taxon>
        <taxon>Peptococcaceae</taxon>
        <taxon>Thermanaerosceptrum</taxon>
    </lineage>
</organism>
<dbReference type="EMBL" id="CP045798">
    <property type="protein sequence ID" value="QNB45075.1"/>
    <property type="molecule type" value="Genomic_DNA"/>
</dbReference>
<protein>
    <submittedName>
        <fullName evidence="1">Uncharacterized protein</fullName>
    </submittedName>
</protein>
<reference evidence="1 2" key="1">
    <citation type="journal article" date="2019" name="Front. Microbiol.">
        <title>Thermoanaerosceptrum fracticalcis gen. nov. sp. nov., a Novel Fumarate-Fermenting Microorganism From a Deep Fractured Carbonate Aquifer of the US Great Basin.</title>
        <authorList>
            <person name="Hamilton-Brehm S.D."/>
            <person name="Stewart L.E."/>
            <person name="Zavarin M."/>
            <person name="Caldwell M."/>
            <person name="Lawson P.A."/>
            <person name="Onstott T.C."/>
            <person name="Grzymski J."/>
            <person name="Neveux I."/>
            <person name="Lollar B.S."/>
            <person name="Russell C.E."/>
            <person name="Moser D.P."/>
        </authorList>
    </citation>
    <scope>NUCLEOTIDE SEQUENCE [LARGE SCALE GENOMIC DNA]</scope>
    <source>
        <strain evidence="1 2">DRI-13</strain>
    </source>
</reference>